<protein>
    <submittedName>
        <fullName evidence="3">Uncharacterized protein</fullName>
    </submittedName>
</protein>
<proteinExistence type="predicted"/>
<sequence length="157" mass="17468">EWYLYETVIDGVTLGGFGLFLLSGVTVHYAVLYAIQTTKVKFMNPFLIFQTFSVILEIIIALTAVGELVSNQSAHIEDRNKIARVVILSIPFCICAQLAMIYSVVKCKAYVKRKASHLLRIRSSQGINQVLFNNKVWDIGVMLPVKIATISSTAIIT</sequence>
<evidence type="ECO:0000313" key="2">
    <source>
        <dbReference type="Proteomes" id="UP000887569"/>
    </source>
</evidence>
<evidence type="ECO:0000313" key="3">
    <source>
        <dbReference type="WBParaSite" id="PgR115X_g011_t01"/>
    </source>
</evidence>
<name>A0A915CCH1_PARUN</name>
<keyword evidence="2" id="KW-1185">Reference proteome</keyword>
<feature type="transmembrane region" description="Helical" evidence="1">
    <location>
        <begin position="12"/>
        <end position="35"/>
    </location>
</feature>
<reference evidence="3" key="1">
    <citation type="submission" date="2022-11" db="UniProtKB">
        <authorList>
            <consortium name="WormBaseParasite"/>
        </authorList>
    </citation>
    <scope>IDENTIFICATION</scope>
</reference>
<accession>A0A915CCH1</accession>
<keyword evidence="1" id="KW-0472">Membrane</keyword>
<organism evidence="2 3">
    <name type="scientific">Parascaris univalens</name>
    <name type="common">Nematode worm</name>
    <dbReference type="NCBI Taxonomy" id="6257"/>
    <lineage>
        <taxon>Eukaryota</taxon>
        <taxon>Metazoa</taxon>
        <taxon>Ecdysozoa</taxon>
        <taxon>Nematoda</taxon>
        <taxon>Chromadorea</taxon>
        <taxon>Rhabditida</taxon>
        <taxon>Spirurina</taxon>
        <taxon>Ascaridomorpha</taxon>
        <taxon>Ascaridoidea</taxon>
        <taxon>Ascarididae</taxon>
        <taxon>Parascaris</taxon>
    </lineage>
</organism>
<dbReference type="Proteomes" id="UP000887569">
    <property type="component" value="Unplaced"/>
</dbReference>
<evidence type="ECO:0000256" key="1">
    <source>
        <dbReference type="SAM" id="Phobius"/>
    </source>
</evidence>
<dbReference type="WBParaSite" id="PgR115X_g011_t01">
    <property type="protein sequence ID" value="PgR115X_g011_t01"/>
    <property type="gene ID" value="PgR115X_g011"/>
</dbReference>
<keyword evidence="1" id="KW-0812">Transmembrane</keyword>
<feature type="transmembrane region" description="Helical" evidence="1">
    <location>
        <begin position="85"/>
        <end position="105"/>
    </location>
</feature>
<feature type="transmembrane region" description="Helical" evidence="1">
    <location>
        <begin position="47"/>
        <end position="65"/>
    </location>
</feature>
<dbReference type="AlphaFoldDB" id="A0A915CCH1"/>
<keyword evidence="1" id="KW-1133">Transmembrane helix</keyword>